<proteinExistence type="inferred from homology"/>
<accession>A0A147BFL7</accession>
<evidence type="ECO:0000256" key="3">
    <source>
        <dbReference type="ARBA" id="ARBA00022729"/>
    </source>
</evidence>
<sequence>NLRIFILVVITGLCFGASLEGGESSGKGEGVEILEGKGETSSGSGASGSTEKKESTGVSGTNGEKKEPEGDSSKKEEGAGTEDTEKNDGDETTERKNRTLGSDLREGEDNSSGAERKNHTLGSDLPAYIGTLDERRNYMIQLLSSCGGQSQEYKINEKEISFHNCTYTCVRRGRNSTPEFRRIPDGMICNRDKKTCPEKGDCPATSLQVC</sequence>
<evidence type="ECO:0000256" key="2">
    <source>
        <dbReference type="ARBA" id="ARBA00022525"/>
    </source>
</evidence>
<dbReference type="AlphaFoldDB" id="A0A147BFL7"/>
<protein>
    <submittedName>
        <fullName evidence="8">Putative ticsk ixostatin</fullName>
    </submittedName>
</protein>
<evidence type="ECO:0000256" key="1">
    <source>
        <dbReference type="ARBA" id="ARBA00004613"/>
    </source>
</evidence>
<feature type="non-terminal residue" evidence="8">
    <location>
        <position position="1"/>
    </location>
</feature>
<feature type="region of interest" description="Disordered" evidence="6">
    <location>
        <begin position="17"/>
        <end position="124"/>
    </location>
</feature>
<name>A0A147BFL7_IXORI</name>
<feature type="compositionally biased region" description="Basic and acidic residues" evidence="6">
    <location>
        <begin position="63"/>
        <end position="118"/>
    </location>
</feature>
<evidence type="ECO:0000256" key="7">
    <source>
        <dbReference type="SAM" id="SignalP"/>
    </source>
</evidence>
<reference evidence="8" key="1">
    <citation type="journal article" date="2018" name="PLoS Negl. Trop. Dis.">
        <title>Sialome diversity of ticks revealed by RNAseq of single tick salivary glands.</title>
        <authorList>
            <person name="Perner J."/>
            <person name="Kropackova S."/>
            <person name="Kopacek P."/>
            <person name="Ribeiro J.M."/>
        </authorList>
    </citation>
    <scope>NUCLEOTIDE SEQUENCE</scope>
    <source>
        <strain evidence="8">Siblings of single egg batch collected in Ceske Budejovice</strain>
        <tissue evidence="8">Salivary glands</tissue>
    </source>
</reference>
<dbReference type="Pfam" id="PF12115">
    <property type="entry name" value="Salp15"/>
    <property type="match status" value="1"/>
</dbReference>
<dbReference type="GO" id="GO:0005576">
    <property type="term" value="C:extracellular region"/>
    <property type="evidence" value="ECO:0007669"/>
    <property type="project" value="UniProtKB-SubCell"/>
</dbReference>
<feature type="signal peptide" evidence="7">
    <location>
        <begin position="1"/>
        <end position="16"/>
    </location>
</feature>
<comment type="similarity">
    <text evidence="5">Belongs to the salp15 family.</text>
</comment>
<evidence type="ECO:0000313" key="8">
    <source>
        <dbReference type="EMBL" id="JAR89573.1"/>
    </source>
</evidence>
<evidence type="ECO:0000256" key="4">
    <source>
        <dbReference type="ARBA" id="ARBA00023180"/>
    </source>
</evidence>
<feature type="chain" id="PRO_5007542207" evidence="7">
    <location>
        <begin position="17"/>
        <end position="210"/>
    </location>
</feature>
<evidence type="ECO:0000256" key="5">
    <source>
        <dbReference type="ARBA" id="ARBA00034321"/>
    </source>
</evidence>
<feature type="compositionally biased region" description="Low complexity" evidence="6">
    <location>
        <begin position="39"/>
        <end position="49"/>
    </location>
</feature>
<keyword evidence="4" id="KW-0325">Glycoprotein</keyword>
<dbReference type="EMBL" id="GEGO01005831">
    <property type="protein sequence ID" value="JAR89573.1"/>
    <property type="molecule type" value="Transcribed_RNA"/>
</dbReference>
<keyword evidence="2" id="KW-0964">Secreted</keyword>
<comment type="subcellular location">
    <subcellularLocation>
        <location evidence="1">Secreted</location>
    </subcellularLocation>
</comment>
<evidence type="ECO:0000256" key="6">
    <source>
        <dbReference type="SAM" id="MobiDB-lite"/>
    </source>
</evidence>
<dbReference type="InterPro" id="IPR021971">
    <property type="entry name" value="Salp15"/>
</dbReference>
<keyword evidence="3 7" id="KW-0732">Signal</keyword>
<organism evidence="8">
    <name type="scientific">Ixodes ricinus</name>
    <name type="common">Common tick</name>
    <name type="synonym">Acarus ricinus</name>
    <dbReference type="NCBI Taxonomy" id="34613"/>
    <lineage>
        <taxon>Eukaryota</taxon>
        <taxon>Metazoa</taxon>
        <taxon>Ecdysozoa</taxon>
        <taxon>Arthropoda</taxon>
        <taxon>Chelicerata</taxon>
        <taxon>Arachnida</taxon>
        <taxon>Acari</taxon>
        <taxon>Parasitiformes</taxon>
        <taxon>Ixodida</taxon>
        <taxon>Ixodoidea</taxon>
        <taxon>Ixodidae</taxon>
        <taxon>Ixodinae</taxon>
        <taxon>Ixodes</taxon>
    </lineage>
</organism>